<reference evidence="5 6" key="1">
    <citation type="submission" date="2020-10" db="EMBL/GenBank/DDBJ databases">
        <title>Complete genome sequence of Corynebacterium jeddahense DSM 45997, type strain of Corynebacterium jeddahense.</title>
        <authorList>
            <person name="Busche T."/>
            <person name="Kalinowski J."/>
            <person name="Ruckert C."/>
        </authorList>
    </citation>
    <scope>NUCLEOTIDE SEQUENCE [LARGE SCALE GENOMIC DNA]</scope>
    <source>
        <strain evidence="5 6">DSM 45997</strain>
    </source>
</reference>
<evidence type="ECO:0000313" key="6">
    <source>
        <dbReference type="Proteomes" id="UP001218071"/>
    </source>
</evidence>
<dbReference type="RefSeq" id="WP_042409654.1">
    <property type="nucleotide sequence ID" value="NZ_CBYN010000133.1"/>
</dbReference>
<feature type="signal peptide" evidence="3">
    <location>
        <begin position="1"/>
        <end position="24"/>
    </location>
</feature>
<evidence type="ECO:0000256" key="2">
    <source>
        <dbReference type="SAM" id="Phobius"/>
    </source>
</evidence>
<feature type="transmembrane region" description="Helical" evidence="2">
    <location>
        <begin position="273"/>
        <end position="294"/>
    </location>
</feature>
<feature type="region of interest" description="Disordered" evidence="1">
    <location>
        <begin position="224"/>
        <end position="266"/>
    </location>
</feature>
<accession>A0ABY7UKU2</accession>
<evidence type="ECO:0000256" key="1">
    <source>
        <dbReference type="SAM" id="MobiDB-lite"/>
    </source>
</evidence>
<protein>
    <recommendedName>
        <fullName evidence="4">Long Rib domain-containing protein</fullName>
    </recommendedName>
</protein>
<keyword evidence="2" id="KW-0472">Membrane</keyword>
<evidence type="ECO:0000313" key="5">
    <source>
        <dbReference type="EMBL" id="WCZ39324.1"/>
    </source>
</evidence>
<dbReference type="Pfam" id="PF18957">
    <property type="entry name" value="RibLong"/>
    <property type="match status" value="1"/>
</dbReference>
<gene>
    <name evidence="5" type="ORF">CJEDD_08675</name>
</gene>
<feature type="chain" id="PRO_5045268802" description="Long Rib domain-containing protein" evidence="3">
    <location>
        <begin position="25"/>
        <end position="299"/>
    </location>
</feature>
<keyword evidence="2" id="KW-0812">Transmembrane</keyword>
<evidence type="ECO:0000256" key="3">
    <source>
        <dbReference type="SAM" id="SignalP"/>
    </source>
</evidence>
<organism evidence="5 6">
    <name type="scientific">Corynebacterium jeddahense</name>
    <dbReference type="NCBI Taxonomy" id="1414719"/>
    <lineage>
        <taxon>Bacteria</taxon>
        <taxon>Bacillati</taxon>
        <taxon>Actinomycetota</taxon>
        <taxon>Actinomycetes</taxon>
        <taxon>Mycobacteriales</taxon>
        <taxon>Corynebacteriaceae</taxon>
        <taxon>Corynebacterium</taxon>
    </lineage>
</organism>
<feature type="domain" description="Long Rib" evidence="4">
    <location>
        <begin position="137"/>
        <end position="219"/>
    </location>
</feature>
<keyword evidence="2" id="KW-1133">Transmembrane helix</keyword>
<dbReference type="NCBIfam" id="NF038186">
    <property type="entry name" value="YPDG_rpt"/>
    <property type="match status" value="1"/>
</dbReference>
<keyword evidence="6" id="KW-1185">Reference proteome</keyword>
<dbReference type="EMBL" id="CP063194">
    <property type="protein sequence ID" value="WCZ39324.1"/>
    <property type="molecule type" value="Genomic_DNA"/>
</dbReference>
<evidence type="ECO:0000259" key="4">
    <source>
        <dbReference type="Pfam" id="PF18957"/>
    </source>
</evidence>
<sequence>MQRLALPAAVAALAGLVVAPVASAATMDELYQPYFDPTPRLVHAVPGDGVSTNAEYTLQGAPEGTTWKLDGQNTELWKIQLERHGDVLSARLNHYGNEPVAAGENTVPGRARVTYPDTSWEYIDAAPVLVPDDAFLYDPLYDTVTADPGETATLTPHNNFELPLPDNAQWSFTRTPAFGATLDAHTGAITVAVPKTSYDGASFDVKVTFADGTSRNAAAFLKNSGKGVVAPPPTTTANPKPGGSQPGGSQTGTAKPVPSTSNAPAGSSPLQKAALVVGILAVVAGIAAFAMPYVQQFLP</sequence>
<dbReference type="InterPro" id="IPR044055">
    <property type="entry name" value="RibLong"/>
</dbReference>
<proteinExistence type="predicted"/>
<keyword evidence="3" id="KW-0732">Signal</keyword>
<name>A0ABY7UKU2_9CORY</name>
<dbReference type="Proteomes" id="UP001218071">
    <property type="component" value="Chromosome"/>
</dbReference>
<feature type="compositionally biased region" description="Low complexity" evidence="1">
    <location>
        <begin position="225"/>
        <end position="243"/>
    </location>
</feature>